<accession>A0ABX7YUC1</accession>
<reference evidence="4 5" key="1">
    <citation type="submission" date="2021-04" db="EMBL/GenBank/DDBJ databases">
        <title>Novel species identification of genus Shewanella.</title>
        <authorList>
            <person name="Liu G."/>
        </authorList>
    </citation>
    <scope>NUCLEOTIDE SEQUENCE [LARGE SCALE GENOMIC DNA]</scope>
    <source>
        <strain evidence="4 5">FJAT-54481</strain>
    </source>
</reference>
<dbReference type="EC" id="2.4.2.1" evidence="3"/>
<comment type="catalytic activity">
    <reaction evidence="3">
        <text>cytidine + phosphate = cytosine + alpha-D-ribose 1-phosphate</text>
        <dbReference type="Rhea" id="RHEA:52540"/>
        <dbReference type="ChEBI" id="CHEBI:16040"/>
        <dbReference type="ChEBI" id="CHEBI:17562"/>
        <dbReference type="ChEBI" id="CHEBI:43474"/>
        <dbReference type="ChEBI" id="CHEBI:57720"/>
        <dbReference type="EC" id="2.4.2.2"/>
    </reaction>
</comment>
<comment type="catalytic activity">
    <reaction evidence="3">
        <text>inosine + phosphate = alpha-D-ribose 1-phosphate + hypoxanthine</text>
        <dbReference type="Rhea" id="RHEA:27646"/>
        <dbReference type="ChEBI" id="CHEBI:17368"/>
        <dbReference type="ChEBI" id="CHEBI:17596"/>
        <dbReference type="ChEBI" id="CHEBI:43474"/>
        <dbReference type="ChEBI" id="CHEBI:57720"/>
        <dbReference type="EC" id="2.4.2.1"/>
    </reaction>
</comment>
<keyword evidence="1 3" id="KW-0328">Glycosyltransferase</keyword>
<keyword evidence="2 3" id="KW-0808">Transferase</keyword>
<sequence length="104" mass="11362">MSEFQQVTVAKKANIYFEGKVTSRKLTFADGTVKTLGIMLPGDYQFGTDAPELMEIQVGELDVLLPGSDQWLHVSGGESFSVPGNASFSLKVQTVTDYCCSYLK</sequence>
<comment type="catalytic activity">
    <reaction evidence="3">
        <text>xanthosine + phosphate = alpha-D-ribose 1-phosphate + xanthine</text>
        <dbReference type="Rhea" id="RHEA:27638"/>
        <dbReference type="ChEBI" id="CHEBI:17712"/>
        <dbReference type="ChEBI" id="CHEBI:18107"/>
        <dbReference type="ChEBI" id="CHEBI:43474"/>
        <dbReference type="ChEBI" id="CHEBI:57720"/>
        <dbReference type="EC" id="2.4.2.1"/>
    </reaction>
</comment>
<proteinExistence type="inferred from homology"/>
<dbReference type="SUPFAM" id="SSF51182">
    <property type="entry name" value="RmlC-like cupins"/>
    <property type="match status" value="1"/>
</dbReference>
<protein>
    <recommendedName>
        <fullName evidence="3">Pyrimidine/purine nucleoside phosphorylase</fullName>
        <ecNumber evidence="3">2.4.2.1</ecNumber>
        <ecNumber evidence="3">2.4.2.2</ecNumber>
    </recommendedName>
    <alternativeName>
        <fullName evidence="3">Adenosine phosphorylase</fullName>
    </alternativeName>
    <alternativeName>
        <fullName evidence="3">Cytidine phosphorylase</fullName>
    </alternativeName>
    <alternativeName>
        <fullName evidence="3">Guanosine phosphorylase</fullName>
    </alternativeName>
    <alternativeName>
        <fullName evidence="3">Inosine phosphorylase</fullName>
    </alternativeName>
    <alternativeName>
        <fullName evidence="3">Thymidine phosphorylase</fullName>
    </alternativeName>
    <alternativeName>
        <fullName evidence="3">Uridine phosphorylase</fullName>
    </alternativeName>
    <alternativeName>
        <fullName evidence="3">Xanthosine phosphorylase</fullName>
    </alternativeName>
</protein>
<comment type="similarity">
    <text evidence="3">Belongs to the nucleoside phosphorylase PpnP family.</text>
</comment>
<dbReference type="InterPro" id="IPR014710">
    <property type="entry name" value="RmlC-like_jellyroll"/>
</dbReference>
<comment type="function">
    <text evidence="3">Catalyzes the phosphorolysis of diverse nucleosides, yielding D-ribose 1-phosphate and the respective free bases. Can use uridine, adenosine, guanosine, cytidine, thymidine, inosine and xanthosine as substrates. Also catalyzes the reverse reactions.</text>
</comment>
<evidence type="ECO:0000313" key="4">
    <source>
        <dbReference type="EMBL" id="QUN06375.1"/>
    </source>
</evidence>
<evidence type="ECO:0000256" key="3">
    <source>
        <dbReference type="HAMAP-Rule" id="MF_01537"/>
    </source>
</evidence>
<comment type="catalytic activity">
    <reaction evidence="3">
        <text>guanosine + phosphate = alpha-D-ribose 1-phosphate + guanine</text>
        <dbReference type="Rhea" id="RHEA:13233"/>
        <dbReference type="ChEBI" id="CHEBI:16235"/>
        <dbReference type="ChEBI" id="CHEBI:16750"/>
        <dbReference type="ChEBI" id="CHEBI:43474"/>
        <dbReference type="ChEBI" id="CHEBI:57720"/>
        <dbReference type="EC" id="2.4.2.1"/>
    </reaction>
</comment>
<evidence type="ECO:0000256" key="2">
    <source>
        <dbReference type="ARBA" id="ARBA00022679"/>
    </source>
</evidence>
<evidence type="ECO:0000313" key="5">
    <source>
        <dbReference type="Proteomes" id="UP000679575"/>
    </source>
</evidence>
<evidence type="ECO:0000256" key="1">
    <source>
        <dbReference type="ARBA" id="ARBA00022676"/>
    </source>
</evidence>
<dbReference type="Gene3D" id="2.60.120.10">
    <property type="entry name" value="Jelly Rolls"/>
    <property type="match status" value="1"/>
</dbReference>
<dbReference type="InterPro" id="IPR009664">
    <property type="entry name" value="Ppnp"/>
</dbReference>
<gene>
    <name evidence="3" type="primary">ppnP</name>
    <name evidence="4" type="ORF">KDN34_02600</name>
</gene>
<dbReference type="RefSeq" id="WP_212595389.1">
    <property type="nucleotide sequence ID" value="NZ_CP073587.1"/>
</dbReference>
<dbReference type="HAMAP" id="MF_01537">
    <property type="entry name" value="Nucleos_phosphorylase_PpnP"/>
    <property type="match status" value="1"/>
</dbReference>
<organism evidence="4 5">
    <name type="scientific">Shewanella yunxiaonensis</name>
    <dbReference type="NCBI Taxonomy" id="2829809"/>
    <lineage>
        <taxon>Bacteria</taxon>
        <taxon>Pseudomonadati</taxon>
        <taxon>Pseudomonadota</taxon>
        <taxon>Gammaproteobacteria</taxon>
        <taxon>Alteromonadales</taxon>
        <taxon>Shewanellaceae</taxon>
        <taxon>Shewanella</taxon>
    </lineage>
</organism>
<dbReference type="CDD" id="cd20296">
    <property type="entry name" value="cupin_PpnP-like"/>
    <property type="match status" value="1"/>
</dbReference>
<dbReference type="Pfam" id="PF06865">
    <property type="entry name" value="Ppnp"/>
    <property type="match status" value="1"/>
</dbReference>
<keyword evidence="5" id="KW-1185">Reference proteome</keyword>
<dbReference type="EC" id="2.4.2.2" evidence="3"/>
<dbReference type="PANTHER" id="PTHR36540:SF1">
    <property type="entry name" value="PYRIMIDINE_PURINE NUCLEOSIDE PHOSPHORYLASE"/>
    <property type="match status" value="1"/>
</dbReference>
<comment type="catalytic activity">
    <reaction evidence="3">
        <text>thymidine + phosphate = 2-deoxy-alpha-D-ribose 1-phosphate + thymine</text>
        <dbReference type="Rhea" id="RHEA:16037"/>
        <dbReference type="ChEBI" id="CHEBI:17748"/>
        <dbReference type="ChEBI" id="CHEBI:17821"/>
        <dbReference type="ChEBI" id="CHEBI:43474"/>
        <dbReference type="ChEBI" id="CHEBI:57259"/>
        <dbReference type="EC" id="2.4.2.2"/>
    </reaction>
</comment>
<dbReference type="InterPro" id="IPR011051">
    <property type="entry name" value="RmlC_Cupin_sf"/>
</dbReference>
<dbReference type="PANTHER" id="PTHR36540">
    <property type="entry name" value="PYRIMIDINE/PURINE NUCLEOSIDE PHOSPHORYLASE"/>
    <property type="match status" value="1"/>
</dbReference>
<name>A0ABX7YUC1_9GAMM</name>
<comment type="catalytic activity">
    <reaction evidence="3">
        <text>a purine D-ribonucleoside + phosphate = a purine nucleobase + alpha-D-ribose 1-phosphate</text>
        <dbReference type="Rhea" id="RHEA:19805"/>
        <dbReference type="ChEBI" id="CHEBI:26386"/>
        <dbReference type="ChEBI" id="CHEBI:43474"/>
        <dbReference type="ChEBI" id="CHEBI:57720"/>
        <dbReference type="ChEBI" id="CHEBI:142355"/>
        <dbReference type="EC" id="2.4.2.1"/>
    </reaction>
</comment>
<dbReference type="Proteomes" id="UP000679575">
    <property type="component" value="Chromosome"/>
</dbReference>
<comment type="catalytic activity">
    <reaction evidence="3">
        <text>adenosine + phosphate = alpha-D-ribose 1-phosphate + adenine</text>
        <dbReference type="Rhea" id="RHEA:27642"/>
        <dbReference type="ChEBI" id="CHEBI:16335"/>
        <dbReference type="ChEBI" id="CHEBI:16708"/>
        <dbReference type="ChEBI" id="CHEBI:43474"/>
        <dbReference type="ChEBI" id="CHEBI:57720"/>
        <dbReference type="EC" id="2.4.2.1"/>
    </reaction>
</comment>
<dbReference type="EMBL" id="CP073587">
    <property type="protein sequence ID" value="QUN06375.1"/>
    <property type="molecule type" value="Genomic_DNA"/>
</dbReference>
<comment type="catalytic activity">
    <reaction evidence="3">
        <text>uridine + phosphate = alpha-D-ribose 1-phosphate + uracil</text>
        <dbReference type="Rhea" id="RHEA:24388"/>
        <dbReference type="ChEBI" id="CHEBI:16704"/>
        <dbReference type="ChEBI" id="CHEBI:17568"/>
        <dbReference type="ChEBI" id="CHEBI:43474"/>
        <dbReference type="ChEBI" id="CHEBI:57720"/>
        <dbReference type="EC" id="2.4.2.2"/>
    </reaction>
</comment>